<protein>
    <submittedName>
        <fullName evidence="3">WD repeat-containing protein</fullName>
    </submittedName>
</protein>
<dbReference type="EMBL" id="MU154521">
    <property type="protein sequence ID" value="KAF9502508.1"/>
    <property type="molecule type" value="Genomic_DNA"/>
</dbReference>
<dbReference type="PANTHER" id="PTHR13950:SF9">
    <property type="entry name" value="RABCONNECTIN-3A"/>
    <property type="match status" value="1"/>
</dbReference>
<dbReference type="GO" id="GO:0007035">
    <property type="term" value="P:vacuolar acidification"/>
    <property type="evidence" value="ECO:0007669"/>
    <property type="project" value="TreeGrafter"/>
</dbReference>
<comment type="caution">
    <text evidence="3">The sequence shown here is derived from an EMBL/GenBank/DDBJ whole genome shotgun (WGS) entry which is preliminary data.</text>
</comment>
<name>A0A9P6DKV6_PLEER</name>
<dbReference type="InterPro" id="IPR015943">
    <property type="entry name" value="WD40/YVTN_repeat-like_dom_sf"/>
</dbReference>
<dbReference type="InterPro" id="IPR036322">
    <property type="entry name" value="WD40_repeat_dom_sf"/>
</dbReference>
<reference evidence="3" key="1">
    <citation type="submission" date="2020-11" db="EMBL/GenBank/DDBJ databases">
        <authorList>
            <consortium name="DOE Joint Genome Institute"/>
            <person name="Ahrendt S."/>
            <person name="Riley R."/>
            <person name="Andreopoulos W."/>
            <person name="Labutti K."/>
            <person name="Pangilinan J."/>
            <person name="Ruiz-Duenas F.J."/>
            <person name="Barrasa J.M."/>
            <person name="Sanchez-Garcia M."/>
            <person name="Camarero S."/>
            <person name="Miyauchi S."/>
            <person name="Serrano A."/>
            <person name="Linde D."/>
            <person name="Babiker R."/>
            <person name="Drula E."/>
            <person name="Ayuso-Fernandez I."/>
            <person name="Pacheco R."/>
            <person name="Padilla G."/>
            <person name="Ferreira P."/>
            <person name="Barriuso J."/>
            <person name="Kellner H."/>
            <person name="Castanera R."/>
            <person name="Alfaro M."/>
            <person name="Ramirez L."/>
            <person name="Pisabarro A.G."/>
            <person name="Kuo A."/>
            <person name="Tritt A."/>
            <person name="Lipzen A."/>
            <person name="He G."/>
            <person name="Yan M."/>
            <person name="Ng V."/>
            <person name="Cullen D."/>
            <person name="Martin F."/>
            <person name="Rosso M.-N."/>
            <person name="Henrissat B."/>
            <person name="Hibbett D."/>
            <person name="Martinez A.T."/>
            <person name="Grigoriev I.V."/>
        </authorList>
    </citation>
    <scope>NUCLEOTIDE SEQUENCE</scope>
    <source>
        <strain evidence="3">ATCC 90797</strain>
    </source>
</reference>
<evidence type="ECO:0000313" key="3">
    <source>
        <dbReference type="EMBL" id="KAF9502508.1"/>
    </source>
</evidence>
<dbReference type="OrthoDB" id="342131at2759"/>
<organism evidence="3 4">
    <name type="scientific">Pleurotus eryngii</name>
    <name type="common">Boletus of the steppes</name>
    <dbReference type="NCBI Taxonomy" id="5323"/>
    <lineage>
        <taxon>Eukaryota</taxon>
        <taxon>Fungi</taxon>
        <taxon>Dikarya</taxon>
        <taxon>Basidiomycota</taxon>
        <taxon>Agaricomycotina</taxon>
        <taxon>Agaricomycetes</taxon>
        <taxon>Agaricomycetidae</taxon>
        <taxon>Agaricales</taxon>
        <taxon>Pleurotineae</taxon>
        <taxon>Pleurotaceae</taxon>
        <taxon>Pleurotus</taxon>
    </lineage>
</organism>
<dbReference type="GO" id="GO:0043291">
    <property type="term" value="C:RAVE complex"/>
    <property type="evidence" value="ECO:0007669"/>
    <property type="project" value="TreeGrafter"/>
</dbReference>
<evidence type="ECO:0000313" key="4">
    <source>
        <dbReference type="Proteomes" id="UP000807025"/>
    </source>
</evidence>
<feature type="domain" description="RAVE complex protein Rav1 C-terminal" evidence="2">
    <location>
        <begin position="575"/>
        <end position="1234"/>
    </location>
</feature>
<keyword evidence="4" id="KW-1185">Reference proteome</keyword>
<accession>A0A9P6DKV6</accession>
<dbReference type="Proteomes" id="UP000807025">
    <property type="component" value="Unassembled WGS sequence"/>
</dbReference>
<feature type="compositionally biased region" description="Low complexity" evidence="1">
    <location>
        <begin position="1286"/>
        <end position="1306"/>
    </location>
</feature>
<gene>
    <name evidence="3" type="ORF">BDN71DRAFT_1485654</name>
</gene>
<proteinExistence type="predicted"/>
<evidence type="ECO:0000256" key="1">
    <source>
        <dbReference type="SAM" id="MobiDB-lite"/>
    </source>
</evidence>
<evidence type="ECO:0000259" key="2">
    <source>
        <dbReference type="Pfam" id="PF12234"/>
    </source>
</evidence>
<dbReference type="Pfam" id="PF12234">
    <property type="entry name" value="Rav1p_C"/>
    <property type="match status" value="1"/>
</dbReference>
<dbReference type="PANTHER" id="PTHR13950">
    <property type="entry name" value="RABCONNECTIN-RELATED"/>
    <property type="match status" value="1"/>
</dbReference>
<dbReference type="InterPro" id="IPR022033">
    <property type="entry name" value="Rav1p_C"/>
</dbReference>
<dbReference type="SUPFAM" id="SSF50978">
    <property type="entry name" value="WD40 repeat-like"/>
    <property type="match status" value="1"/>
</dbReference>
<dbReference type="InterPro" id="IPR052208">
    <property type="entry name" value="DmX-like/RAVE_component"/>
</dbReference>
<sequence length="1349" mass="151014">MLELLQVYADRVTAEIQHLVLGDEVLIIYPSADSVIMFNARTQRLVRMVAFWEVFPGQLHASDSITCISVDPAMKLLIAAMNTRIAVWSPVRSRNDTWSVHSSLTHPEAHTITTTDIRSGLLAVGCEQSLSVYTLIMENDMLKWSQKWLTPAAEPSLVRFAPSLMYMATACKVDNAVRIYSTTTGRQTQTIPHPRPVTDMIWRHSQASSRDDLILYTITSDSTLRVFFPVLDAPQYLQLHASIDLYTSIPFSVACQYPHPSTSKIFWLDTEIMGKALATLLNDMPQHEEDARYRRLQDIQNEGWDLFLRILEDGSIIITAVANIDRRPPTLLRHFTLQQSPLAMLPHQISYLTLLPHPTIPSQLQLIVAHPLMTFSLSPLSFFDAHAHGLKLESSASYVGEEVSESRGEIEKLVRTPEGRGVGVLQAGGGGEAWRLSEGGRRLTKKATWTKADYVVVLHSAKTFVTYNSSDSALTLHCEPPSVLYDLPPITSLFTMPSENGGETIFAIASDSSILHIFLGSSDCSQLRLASRTRLPLPLPPNMILPVDPMAWGLAPYKTKDWIKRDALLSISSCGELAFWVTDVATDTEDETWKCTGKVRTGRSNIRTARCSSAKKSALGAEIVVPTSEGGEELTIWDSHESEFASGLEYSGHFTTTVNDLDWSSTPDAQSILAVGFLDHVDIYYQQRMTYFDDAPGWAICHRIDLSGMTPYPISDSIWLSNGSLLVATGRHMLLYSQPKSEVASESLFEYVARNNGPLVDHHPQMVLQCLLWGKVDIVKDIVVNLAKDIASINSRTKQVGDGWTTLAVDRFLEKDENANTRLATQRKPGYSFLFNEAAVERHDDSNEGGFSRPLVLQLLEALENNPLPHLTANENAHLLVLIQVTLEVDEQKRALDANGLRYLTTMRSFYILNRRASEPNSPASDKASGISRRRMRRRERLRFRDMIWAFHSESQDLLLNASTAACNGKMCWSDARAIGIALWLNSIDTLKAQVETIARNEYMVGDNRDPTACSLFYFALGKVKLVHGLWRQAAWHKEQAVMLKFLSNDFSEPRWRTAALKNAYALLGKQRFDYAAAFFLLGGCLKDAVSVCLKQLDDFQLAIALARIGEQSNEGPILLSILNNTVLPIAFEKGNRWLASWAFWLLHRRDLAVRILVTPLEDIISSLDIQVKEIGEPHYDDTSLALLFSQLRSKTLQAAQGTSEISSRSEFNFVLQIARVFCRMGCHVLGLDLVRSWSFERPSTIIRETPMSSMRDEEKASRHSMFALEPAMRRRSSIIIDMDIPSLPPTRSASPSRRAPSMEPSIPEEPIPIKDEGDFLARKAGLGSLMKSAKHDVQVPEFDMGAFF</sequence>
<dbReference type="Gene3D" id="2.130.10.10">
    <property type="entry name" value="YVTN repeat-like/Quinoprotein amine dehydrogenase"/>
    <property type="match status" value="1"/>
</dbReference>
<feature type="region of interest" description="Disordered" evidence="1">
    <location>
        <begin position="1286"/>
        <end position="1314"/>
    </location>
</feature>